<reference evidence="1" key="1">
    <citation type="submission" date="2016-07" db="EMBL/GenBank/DDBJ databases">
        <authorList>
            <person name="Kauffman K."/>
            <person name="Arevalo P."/>
            <person name="Polz M.F."/>
        </authorList>
    </citation>
    <scope>NUCLEOTIDE SEQUENCE</scope>
    <source>
        <strain evidence="1">10N.222.46.E12</strain>
    </source>
</reference>
<dbReference type="EMBL" id="MDBS01000017">
    <property type="protein sequence ID" value="PMP31625.1"/>
    <property type="molecule type" value="Genomic_DNA"/>
</dbReference>
<protein>
    <submittedName>
        <fullName evidence="1">Uncharacterized protein</fullName>
    </submittedName>
</protein>
<evidence type="ECO:0000313" key="1">
    <source>
        <dbReference type="EMBL" id="PMP31625.1"/>
    </source>
</evidence>
<dbReference type="RefSeq" id="WP_154723874.1">
    <property type="nucleotide sequence ID" value="NZ_CP170591.1"/>
</dbReference>
<gene>
    <name evidence="1" type="ORF">BCS90_11575</name>
</gene>
<organism evidence="1">
    <name type="scientific">Vibrio cyclitrophicus</name>
    <dbReference type="NCBI Taxonomy" id="47951"/>
    <lineage>
        <taxon>Bacteria</taxon>
        <taxon>Pseudomonadati</taxon>
        <taxon>Pseudomonadota</taxon>
        <taxon>Gammaproteobacteria</taxon>
        <taxon>Vibrionales</taxon>
        <taxon>Vibrionaceae</taxon>
        <taxon>Vibrio</taxon>
    </lineage>
</organism>
<dbReference type="AlphaFoldDB" id="A0A7Z1S432"/>
<proteinExistence type="predicted"/>
<reference evidence="1" key="2">
    <citation type="journal article" date="2018" name="Nature">
        <title>A major lineage of non-tailed dsDNA viruses as unrecognized killers of marine bacteria.</title>
        <authorList>
            <person name="Kauffman K.M."/>
            <person name="Hussain F.A."/>
            <person name="Yang J."/>
            <person name="Arevalo P."/>
            <person name="Brown J.M."/>
            <person name="Chang W.K."/>
            <person name="VanInsberghe D."/>
            <person name="Elsherbini J."/>
            <person name="Sharma R.S."/>
            <person name="Cutler M.B."/>
            <person name="Kelly L."/>
            <person name="Polz M.F."/>
        </authorList>
    </citation>
    <scope>NUCLEOTIDE SEQUENCE</scope>
    <source>
        <strain evidence="1">10N.222.46.E12</strain>
    </source>
</reference>
<sequence length="260" mass="30217">MVFNFSRYKQLQKELYPNIKEHDYLRHYFTERFTNNNNYLIKFGDIGKKVNVDFGENKLVSVKLKPTTGVVKRLGDEFCNEALTHFGRDYWLVALWLIMFEDSKNNQLAREILRAFIKTCICRASRELIVSANKDISKESINKLLPSKLSFYSMVFSSSEVYKNMRAPYKVKLKMHSSEQSVKQLDNYLDFSNNPDTPNLKDIFINVGLSDYSALITLSSRYASKEELKTIRRTVSIFINNLSGKKKLKKELGALIKMKG</sequence>
<accession>A0A7Z1S432</accession>
<name>A0A7Z1S432_9VIBR</name>
<comment type="caution">
    <text evidence="1">The sequence shown here is derived from an EMBL/GenBank/DDBJ whole genome shotgun (WGS) entry which is preliminary data.</text>
</comment>